<evidence type="ECO:0000313" key="2">
    <source>
        <dbReference type="EMBL" id="MBK1856579.1"/>
    </source>
</evidence>
<accession>A0AAE2SF56</accession>
<dbReference type="AlphaFoldDB" id="A0AAE2SF56"/>
<keyword evidence="1" id="KW-0472">Membrane</keyword>
<name>A0AAE2SF56_9BACT</name>
<protein>
    <submittedName>
        <fullName evidence="2">Uncharacterized protein</fullName>
    </submittedName>
</protein>
<gene>
    <name evidence="2" type="ORF">JIN83_16525</name>
</gene>
<keyword evidence="1" id="KW-1133">Transmembrane helix</keyword>
<proteinExistence type="predicted"/>
<dbReference type="RefSeq" id="WP_309491199.1">
    <property type="nucleotide sequence ID" value="NZ_JAENIG010000020.1"/>
</dbReference>
<evidence type="ECO:0000313" key="3">
    <source>
        <dbReference type="Proteomes" id="UP000634206"/>
    </source>
</evidence>
<reference evidence="2" key="1">
    <citation type="submission" date="2021-01" db="EMBL/GenBank/DDBJ databases">
        <title>Modified the classification status of verrucomicrobia.</title>
        <authorList>
            <person name="Feng X."/>
        </authorList>
    </citation>
    <scope>NUCLEOTIDE SEQUENCE</scope>
    <source>
        <strain evidence="2">5K15</strain>
    </source>
</reference>
<sequence length="67" mass="7499">MANFFALFTGVFTIVTKGVIMLFSADLWVAGWHAMTFAVGCWIFIIALESCERLKNNVAEQVIAIDR</sequence>
<keyword evidence="1" id="KW-0812">Transmembrane</keyword>
<comment type="caution">
    <text evidence="2">The sequence shown here is derived from an EMBL/GenBank/DDBJ whole genome shotgun (WGS) entry which is preliminary data.</text>
</comment>
<feature type="transmembrane region" description="Helical" evidence="1">
    <location>
        <begin position="28"/>
        <end position="48"/>
    </location>
</feature>
<organism evidence="2 3">
    <name type="scientific">Oceaniferula flava</name>
    <dbReference type="NCBI Taxonomy" id="2800421"/>
    <lineage>
        <taxon>Bacteria</taxon>
        <taxon>Pseudomonadati</taxon>
        <taxon>Verrucomicrobiota</taxon>
        <taxon>Verrucomicrobiia</taxon>
        <taxon>Verrucomicrobiales</taxon>
        <taxon>Verrucomicrobiaceae</taxon>
        <taxon>Oceaniferula</taxon>
    </lineage>
</organism>
<dbReference type="Proteomes" id="UP000634206">
    <property type="component" value="Unassembled WGS sequence"/>
</dbReference>
<keyword evidence="3" id="KW-1185">Reference proteome</keyword>
<evidence type="ECO:0000256" key="1">
    <source>
        <dbReference type="SAM" id="Phobius"/>
    </source>
</evidence>
<dbReference type="EMBL" id="JAENIG010000020">
    <property type="protein sequence ID" value="MBK1856579.1"/>
    <property type="molecule type" value="Genomic_DNA"/>
</dbReference>